<feature type="region of interest" description="Disordered" evidence="7">
    <location>
        <begin position="492"/>
        <end position="511"/>
    </location>
</feature>
<feature type="domain" description="Peptidase S8/S53" evidence="9">
    <location>
        <begin position="63"/>
        <end position="377"/>
    </location>
</feature>
<dbReference type="InterPro" id="IPR023828">
    <property type="entry name" value="Peptidase_S8_Ser-AS"/>
</dbReference>
<gene>
    <name evidence="10" type="ORF">ACFO7V_03495</name>
</gene>
<evidence type="ECO:0000256" key="8">
    <source>
        <dbReference type="SAM" id="Phobius"/>
    </source>
</evidence>
<evidence type="ECO:0000313" key="10">
    <source>
        <dbReference type="EMBL" id="MFC4715204.1"/>
    </source>
</evidence>
<dbReference type="InterPro" id="IPR036852">
    <property type="entry name" value="Peptidase_S8/S53_dom_sf"/>
</dbReference>
<proteinExistence type="inferred from homology"/>
<keyword evidence="11" id="KW-1185">Reference proteome</keyword>
<protein>
    <submittedName>
        <fullName evidence="10">S8 family serine peptidase</fullName>
    </submittedName>
</protein>
<dbReference type="PRINTS" id="PR00723">
    <property type="entry name" value="SUBTILISIN"/>
</dbReference>
<keyword evidence="4 5" id="KW-0720">Serine protease</keyword>
<dbReference type="RefSeq" id="WP_382411802.1">
    <property type="nucleotide sequence ID" value="NZ_BAAAVQ010000067.1"/>
</dbReference>
<sequence>MIVGYMRTGKPVVARTWIAAVLAALLISATFVGAVPAHADDIRSSEYWLKARGISEAHKITKGKGVKVAIIDTGIDTSHPDLKGAVTGGADMSGSGGPQGDKPIGVMSEHGTLVATLLGGRGNNKQEIERVKSENERLKTAWEKAKKHAEDENKDKEDDEEKVEVPKEPEYEKIPALRAGNDGVLGVAPEAELLSVSLWMGGDNPAGIPVEEQIPKAVRWAVDSGAKVINMSLGSTSPAWPESWDDAFKYAEDKDVVIVAAAGNRSGGMSQVGAPATIPGVLTVAGVDESGKASKDSSTEGISIGVAAPAEQLVGGLPGGGYARWSGTSGAAPLVAGVAALIRAEHPQMKAPQVINRILQTAKDTGAPGVDNLYGYGIIDAHAAVTANVPVAKENPLNTITEWIRIHRRNVDSTTEAPDPGVSMEKSTLNPVAAPKPILPDDSTPVLQPVIVVGGSVLLLLALLLGGTQIGVSARRQKKIREVELAALSKLPVDEPNDGRDFFDEIPEDEK</sequence>
<evidence type="ECO:0000259" key="9">
    <source>
        <dbReference type="Pfam" id="PF00082"/>
    </source>
</evidence>
<dbReference type="InterPro" id="IPR015500">
    <property type="entry name" value="Peptidase_S8_subtilisin-rel"/>
</dbReference>
<feature type="compositionally biased region" description="Basic and acidic residues" evidence="7">
    <location>
        <begin position="138"/>
        <end position="156"/>
    </location>
</feature>
<comment type="similarity">
    <text evidence="1 5 6">Belongs to the peptidase S8 family.</text>
</comment>
<keyword evidence="8" id="KW-0472">Membrane</keyword>
<accession>A0ABV9MJA0</accession>
<feature type="transmembrane region" description="Helical" evidence="8">
    <location>
        <begin position="450"/>
        <end position="472"/>
    </location>
</feature>
<keyword evidence="8" id="KW-1133">Transmembrane helix</keyword>
<keyword evidence="2 5" id="KW-0645">Protease</keyword>
<dbReference type="SUPFAM" id="SSF52743">
    <property type="entry name" value="Subtilisin-like"/>
    <property type="match status" value="1"/>
</dbReference>
<feature type="active site" description="Charge relay system" evidence="5">
    <location>
        <position position="110"/>
    </location>
</feature>
<dbReference type="InterPro" id="IPR000209">
    <property type="entry name" value="Peptidase_S8/S53_dom"/>
</dbReference>
<name>A0ABV9MJA0_9MICC</name>
<dbReference type="Gene3D" id="3.40.50.200">
    <property type="entry name" value="Peptidase S8/S53 domain"/>
    <property type="match status" value="1"/>
</dbReference>
<dbReference type="InterPro" id="IPR050131">
    <property type="entry name" value="Peptidase_S8_subtilisin-like"/>
</dbReference>
<evidence type="ECO:0000313" key="11">
    <source>
        <dbReference type="Proteomes" id="UP001595884"/>
    </source>
</evidence>
<evidence type="ECO:0000256" key="1">
    <source>
        <dbReference type="ARBA" id="ARBA00011073"/>
    </source>
</evidence>
<keyword evidence="3 5" id="KW-0378">Hydrolase</keyword>
<dbReference type="PROSITE" id="PS51892">
    <property type="entry name" value="SUBTILASE"/>
    <property type="match status" value="1"/>
</dbReference>
<dbReference type="EMBL" id="JBHSHE010000015">
    <property type="protein sequence ID" value="MFC4715204.1"/>
    <property type="molecule type" value="Genomic_DNA"/>
</dbReference>
<dbReference type="Proteomes" id="UP001595884">
    <property type="component" value="Unassembled WGS sequence"/>
</dbReference>
<evidence type="ECO:0000256" key="7">
    <source>
        <dbReference type="SAM" id="MobiDB-lite"/>
    </source>
</evidence>
<dbReference type="Pfam" id="PF00082">
    <property type="entry name" value="Peptidase_S8"/>
    <property type="match status" value="1"/>
</dbReference>
<organism evidence="10 11">
    <name type="scientific">Glutamicibacter bergerei</name>
    <dbReference type="NCBI Taxonomy" id="256702"/>
    <lineage>
        <taxon>Bacteria</taxon>
        <taxon>Bacillati</taxon>
        <taxon>Actinomycetota</taxon>
        <taxon>Actinomycetes</taxon>
        <taxon>Micrococcales</taxon>
        <taxon>Micrococcaceae</taxon>
        <taxon>Glutamicibacter</taxon>
    </lineage>
</organism>
<dbReference type="PROSITE" id="PS00138">
    <property type="entry name" value="SUBTILASE_SER"/>
    <property type="match status" value="1"/>
</dbReference>
<reference evidence="11" key="1">
    <citation type="journal article" date="2019" name="Int. J. Syst. Evol. Microbiol.">
        <title>The Global Catalogue of Microorganisms (GCM) 10K type strain sequencing project: providing services to taxonomists for standard genome sequencing and annotation.</title>
        <authorList>
            <consortium name="The Broad Institute Genomics Platform"/>
            <consortium name="The Broad Institute Genome Sequencing Center for Infectious Disease"/>
            <person name="Wu L."/>
            <person name="Ma J."/>
        </authorList>
    </citation>
    <scope>NUCLEOTIDE SEQUENCE [LARGE SCALE GENOMIC DNA]</scope>
    <source>
        <strain evidence="11">CGMCC 1.12849</strain>
    </source>
</reference>
<evidence type="ECO:0000256" key="5">
    <source>
        <dbReference type="PROSITE-ProRule" id="PRU01240"/>
    </source>
</evidence>
<dbReference type="PANTHER" id="PTHR43806:SF11">
    <property type="entry name" value="CEREVISIN-RELATED"/>
    <property type="match status" value="1"/>
</dbReference>
<feature type="active site" description="Charge relay system" evidence="5">
    <location>
        <position position="329"/>
    </location>
</feature>
<evidence type="ECO:0000256" key="2">
    <source>
        <dbReference type="ARBA" id="ARBA00022670"/>
    </source>
</evidence>
<feature type="active site" description="Charge relay system" evidence="5">
    <location>
        <position position="72"/>
    </location>
</feature>
<dbReference type="PROSITE" id="PS00136">
    <property type="entry name" value="SUBTILASE_ASP"/>
    <property type="match status" value="1"/>
</dbReference>
<dbReference type="PANTHER" id="PTHR43806">
    <property type="entry name" value="PEPTIDASE S8"/>
    <property type="match status" value="1"/>
</dbReference>
<keyword evidence="8" id="KW-0812">Transmembrane</keyword>
<feature type="region of interest" description="Disordered" evidence="7">
    <location>
        <begin position="138"/>
        <end position="167"/>
    </location>
</feature>
<evidence type="ECO:0000256" key="4">
    <source>
        <dbReference type="ARBA" id="ARBA00022825"/>
    </source>
</evidence>
<evidence type="ECO:0000256" key="3">
    <source>
        <dbReference type="ARBA" id="ARBA00022801"/>
    </source>
</evidence>
<evidence type="ECO:0000256" key="6">
    <source>
        <dbReference type="RuleBase" id="RU003355"/>
    </source>
</evidence>
<comment type="caution">
    <text evidence="10">The sequence shown here is derived from an EMBL/GenBank/DDBJ whole genome shotgun (WGS) entry which is preliminary data.</text>
</comment>
<dbReference type="InterPro" id="IPR023827">
    <property type="entry name" value="Peptidase_S8_Asp-AS"/>
</dbReference>